<evidence type="ECO:0000256" key="1">
    <source>
        <dbReference type="ARBA" id="ARBA00008791"/>
    </source>
</evidence>
<gene>
    <name evidence="3" type="ORF">BE04_13485</name>
    <name evidence="4" type="ORF">BE21_53255</name>
</gene>
<evidence type="ECO:0000313" key="5">
    <source>
        <dbReference type="Proteomes" id="UP000075502"/>
    </source>
</evidence>
<dbReference type="EMBL" id="JELX01004309">
    <property type="protein sequence ID" value="KYF49046.1"/>
    <property type="molecule type" value="Genomic_DNA"/>
</dbReference>
<accession>A0A150TEI5</accession>
<dbReference type="Proteomes" id="UP000075502">
    <property type="component" value="Unassembled WGS sequence"/>
</dbReference>
<feature type="domain" description="UspA" evidence="2">
    <location>
        <begin position="16"/>
        <end position="160"/>
    </location>
</feature>
<evidence type="ECO:0000259" key="2">
    <source>
        <dbReference type="Pfam" id="PF00582"/>
    </source>
</evidence>
<dbReference type="InterPro" id="IPR006015">
    <property type="entry name" value="Universal_stress_UspA"/>
</dbReference>
<name>A0A150TEI5_SORCE</name>
<dbReference type="InterPro" id="IPR006016">
    <property type="entry name" value="UspA"/>
</dbReference>
<evidence type="ECO:0000313" key="3">
    <source>
        <dbReference type="EMBL" id="KYF49046.1"/>
    </source>
</evidence>
<dbReference type="Gene3D" id="3.40.50.620">
    <property type="entry name" value="HUPs"/>
    <property type="match status" value="1"/>
</dbReference>
<comment type="caution">
    <text evidence="4">The sequence shown here is derived from an EMBL/GenBank/DDBJ whole genome shotgun (WGS) entry which is preliminary data.</text>
</comment>
<comment type="similarity">
    <text evidence="1">Belongs to the universal stress protein A family.</text>
</comment>
<protein>
    <recommendedName>
        <fullName evidence="2">UspA domain-containing protein</fullName>
    </recommendedName>
</protein>
<dbReference type="PRINTS" id="PR01438">
    <property type="entry name" value="UNVRSLSTRESS"/>
</dbReference>
<dbReference type="InterPro" id="IPR014729">
    <property type="entry name" value="Rossmann-like_a/b/a_fold"/>
</dbReference>
<reference evidence="5 6" key="1">
    <citation type="submission" date="2014-02" db="EMBL/GenBank/DDBJ databases">
        <title>The small core and large imbalanced accessory genome model reveals a collaborative survival strategy of Sorangium cellulosum strains in nature.</title>
        <authorList>
            <person name="Han K."/>
            <person name="Peng R."/>
            <person name="Blom J."/>
            <person name="Li Y.-Z."/>
        </authorList>
    </citation>
    <scope>NUCLEOTIDE SEQUENCE [LARGE SCALE GENOMIC DNA]</scope>
    <source>
        <strain evidence="4 5">So0007-03</strain>
        <strain evidence="3 6">So0157-18</strain>
    </source>
</reference>
<proteinExistence type="inferred from homology"/>
<organism evidence="4 5">
    <name type="scientific">Sorangium cellulosum</name>
    <name type="common">Polyangium cellulosum</name>
    <dbReference type="NCBI Taxonomy" id="56"/>
    <lineage>
        <taxon>Bacteria</taxon>
        <taxon>Pseudomonadati</taxon>
        <taxon>Myxococcota</taxon>
        <taxon>Polyangia</taxon>
        <taxon>Polyangiales</taxon>
        <taxon>Polyangiaceae</taxon>
        <taxon>Sorangium</taxon>
    </lineage>
</organism>
<dbReference type="SUPFAM" id="SSF52402">
    <property type="entry name" value="Adenine nucleotide alpha hydrolases-like"/>
    <property type="match status" value="1"/>
</dbReference>
<dbReference type="CDD" id="cd00293">
    <property type="entry name" value="USP-like"/>
    <property type="match status" value="1"/>
</dbReference>
<dbReference type="PANTHER" id="PTHR46268:SF15">
    <property type="entry name" value="UNIVERSAL STRESS PROTEIN HP_0031"/>
    <property type="match status" value="1"/>
</dbReference>
<dbReference type="AlphaFoldDB" id="A0A150TEI5"/>
<sequence length="226" mass="24207">MESNPSSTSAATRPFNVLAAVDLSPASRGVLLRALWLANAEETGGEVHVVAVADSGREMLGLQGLAKTSSAADAAARLQELATSVANEFAVPPRSPHVERVVTHLLTGDPAREIVWLAAHVDADLIVMGTHGRTGVKRVLLGSVAERVVRTAGCPVCVVRDKHHDDSWRIPEIEPPCPDCLAERNRTGGASLWCARHKGHVHAHVYSGAETTRTVRRAMRPWGFST</sequence>
<dbReference type="Pfam" id="PF00582">
    <property type="entry name" value="Usp"/>
    <property type="match status" value="1"/>
</dbReference>
<dbReference type="PANTHER" id="PTHR46268">
    <property type="entry name" value="STRESS RESPONSE PROTEIN NHAX"/>
    <property type="match status" value="1"/>
</dbReference>
<evidence type="ECO:0000313" key="6">
    <source>
        <dbReference type="Proteomes" id="UP000075604"/>
    </source>
</evidence>
<evidence type="ECO:0000313" key="4">
    <source>
        <dbReference type="EMBL" id="KYG03125.1"/>
    </source>
</evidence>
<dbReference type="Proteomes" id="UP000075604">
    <property type="component" value="Unassembled WGS sequence"/>
</dbReference>
<dbReference type="EMBL" id="JEME01002797">
    <property type="protein sequence ID" value="KYG03125.1"/>
    <property type="molecule type" value="Genomic_DNA"/>
</dbReference>